<dbReference type="EMBL" id="VFPA01000001">
    <property type="protein sequence ID" value="TQM15365.1"/>
    <property type="molecule type" value="Genomic_DNA"/>
</dbReference>
<protein>
    <submittedName>
        <fullName evidence="3">AbrB family looped-hinge helix DNA binding protein</fullName>
    </submittedName>
</protein>
<sequence length="76" mass="8185">MKAVVSEKGQVTIPKQVRDRLGIVPGQELDFTDEDGRLVARKVQDRGPVSAVYGILDLPSGTDATIDELRGPAELP</sequence>
<dbReference type="AlphaFoldDB" id="A0A543E199"/>
<keyword evidence="1" id="KW-0238">DNA-binding</keyword>
<evidence type="ECO:0000256" key="1">
    <source>
        <dbReference type="PROSITE-ProRule" id="PRU01076"/>
    </source>
</evidence>
<dbReference type="RefSeq" id="WP_142051065.1">
    <property type="nucleotide sequence ID" value="NZ_VFPA01000001.1"/>
</dbReference>
<accession>A0A543E199</accession>
<name>A0A543E199_9PSEU</name>
<feature type="domain" description="SpoVT-AbrB" evidence="2">
    <location>
        <begin position="1"/>
        <end position="45"/>
    </location>
</feature>
<dbReference type="PROSITE" id="PS51740">
    <property type="entry name" value="SPOVT_ABRB"/>
    <property type="match status" value="1"/>
</dbReference>
<evidence type="ECO:0000313" key="4">
    <source>
        <dbReference type="Proteomes" id="UP000315677"/>
    </source>
</evidence>
<gene>
    <name evidence="3" type="ORF">FB558_2149</name>
</gene>
<evidence type="ECO:0000259" key="2">
    <source>
        <dbReference type="PROSITE" id="PS51740"/>
    </source>
</evidence>
<dbReference type="InterPro" id="IPR007159">
    <property type="entry name" value="SpoVT-AbrB_dom"/>
</dbReference>
<organism evidence="3 4">
    <name type="scientific">Pseudonocardia kunmingensis</name>
    <dbReference type="NCBI Taxonomy" id="630975"/>
    <lineage>
        <taxon>Bacteria</taxon>
        <taxon>Bacillati</taxon>
        <taxon>Actinomycetota</taxon>
        <taxon>Actinomycetes</taxon>
        <taxon>Pseudonocardiales</taxon>
        <taxon>Pseudonocardiaceae</taxon>
        <taxon>Pseudonocardia</taxon>
    </lineage>
</organism>
<dbReference type="SUPFAM" id="SSF89447">
    <property type="entry name" value="AbrB/MazE/MraZ-like"/>
    <property type="match status" value="1"/>
</dbReference>
<dbReference type="NCBIfam" id="TIGR01439">
    <property type="entry name" value="lp_hng_hel_AbrB"/>
    <property type="match status" value="1"/>
</dbReference>
<evidence type="ECO:0000313" key="3">
    <source>
        <dbReference type="EMBL" id="TQM15365.1"/>
    </source>
</evidence>
<proteinExistence type="predicted"/>
<comment type="caution">
    <text evidence="3">The sequence shown here is derived from an EMBL/GenBank/DDBJ whole genome shotgun (WGS) entry which is preliminary data.</text>
</comment>
<dbReference type="GO" id="GO:0003677">
    <property type="term" value="F:DNA binding"/>
    <property type="evidence" value="ECO:0007669"/>
    <property type="project" value="UniProtKB-UniRule"/>
</dbReference>
<keyword evidence="4" id="KW-1185">Reference proteome</keyword>
<dbReference type="Gene3D" id="2.10.260.10">
    <property type="match status" value="1"/>
</dbReference>
<dbReference type="SMART" id="SM00966">
    <property type="entry name" value="SpoVT_AbrB"/>
    <property type="match status" value="1"/>
</dbReference>
<dbReference type="OrthoDB" id="9811597at2"/>
<dbReference type="Pfam" id="PF04014">
    <property type="entry name" value="MazE_antitoxin"/>
    <property type="match status" value="1"/>
</dbReference>
<dbReference type="InterPro" id="IPR037914">
    <property type="entry name" value="SpoVT-AbrB_sf"/>
</dbReference>
<reference evidence="3 4" key="1">
    <citation type="submission" date="2019-06" db="EMBL/GenBank/DDBJ databases">
        <title>Sequencing the genomes of 1000 actinobacteria strains.</title>
        <authorList>
            <person name="Klenk H.-P."/>
        </authorList>
    </citation>
    <scope>NUCLEOTIDE SEQUENCE [LARGE SCALE GENOMIC DNA]</scope>
    <source>
        <strain evidence="3 4">DSM 45301</strain>
    </source>
</reference>
<dbReference type="Proteomes" id="UP000315677">
    <property type="component" value="Unassembled WGS sequence"/>
</dbReference>